<comment type="caution">
    <text evidence="2">The sequence shown here is derived from an EMBL/GenBank/DDBJ whole genome shotgun (WGS) entry which is preliminary data.</text>
</comment>
<evidence type="ECO:0000313" key="3">
    <source>
        <dbReference type="Proteomes" id="UP000624279"/>
    </source>
</evidence>
<dbReference type="InterPro" id="IPR055760">
    <property type="entry name" value="DUF7336"/>
</dbReference>
<evidence type="ECO:0000313" key="2">
    <source>
        <dbReference type="EMBL" id="MBC3875090.1"/>
    </source>
</evidence>
<reference evidence="2 3" key="1">
    <citation type="submission" date="2020-08" db="EMBL/GenBank/DDBJ databases">
        <title>Novel species isolated from subtropical streams in China.</title>
        <authorList>
            <person name="Lu H."/>
        </authorList>
    </citation>
    <scope>NUCLEOTIDE SEQUENCE [LARGE SCALE GENOMIC DNA]</scope>
    <source>
        <strain evidence="2 3">LX15W</strain>
    </source>
</reference>
<evidence type="ECO:0000259" key="1">
    <source>
        <dbReference type="Pfam" id="PF24024"/>
    </source>
</evidence>
<dbReference type="EMBL" id="JACOGA010000015">
    <property type="protein sequence ID" value="MBC3875090.1"/>
    <property type="molecule type" value="Genomic_DNA"/>
</dbReference>
<organism evidence="2 3">
    <name type="scientific">Undibacterium flavidum</name>
    <dbReference type="NCBI Taxonomy" id="2762297"/>
    <lineage>
        <taxon>Bacteria</taxon>
        <taxon>Pseudomonadati</taxon>
        <taxon>Pseudomonadota</taxon>
        <taxon>Betaproteobacteria</taxon>
        <taxon>Burkholderiales</taxon>
        <taxon>Oxalobacteraceae</taxon>
        <taxon>Undibacterium</taxon>
    </lineage>
</organism>
<name>A0ABR6YEV0_9BURK</name>
<keyword evidence="3" id="KW-1185">Reference proteome</keyword>
<feature type="domain" description="DUF7336" evidence="1">
    <location>
        <begin position="3"/>
        <end position="68"/>
    </location>
</feature>
<protein>
    <recommendedName>
        <fullName evidence="1">DUF7336 domain-containing protein</fullName>
    </recommendedName>
</protein>
<dbReference type="Proteomes" id="UP000624279">
    <property type="component" value="Unassembled WGS sequence"/>
</dbReference>
<gene>
    <name evidence="2" type="ORF">H8K55_15990</name>
</gene>
<dbReference type="RefSeq" id="WP_186943066.1">
    <property type="nucleotide sequence ID" value="NZ_JACOGA010000015.1"/>
</dbReference>
<dbReference type="Pfam" id="PF24024">
    <property type="entry name" value="DUF7336"/>
    <property type="match status" value="1"/>
</dbReference>
<proteinExistence type="predicted"/>
<accession>A0ABR6YEV0</accession>
<sequence>METVYLLWHVRGDDEYKENAKLIGVFPSDDLARAATVTLRLKSGFREHPDGFEINAYELGQVHWQDGFGVE</sequence>